<accession>A0AB40AF45</accession>
<organism evidence="2 3">
    <name type="scientific">Drosophila suzukii</name>
    <name type="common">Spotted-wing drosophila fruit fly</name>
    <dbReference type="NCBI Taxonomy" id="28584"/>
    <lineage>
        <taxon>Eukaryota</taxon>
        <taxon>Metazoa</taxon>
        <taxon>Ecdysozoa</taxon>
        <taxon>Arthropoda</taxon>
        <taxon>Hexapoda</taxon>
        <taxon>Insecta</taxon>
        <taxon>Pterygota</taxon>
        <taxon>Neoptera</taxon>
        <taxon>Endopterygota</taxon>
        <taxon>Diptera</taxon>
        <taxon>Brachycera</taxon>
        <taxon>Muscomorpha</taxon>
        <taxon>Ephydroidea</taxon>
        <taxon>Drosophilidae</taxon>
        <taxon>Drosophila</taxon>
        <taxon>Sophophora</taxon>
    </lineage>
</organism>
<reference evidence="3" key="1">
    <citation type="submission" date="2025-08" db="UniProtKB">
        <authorList>
            <consortium name="RefSeq"/>
        </authorList>
    </citation>
    <scope>IDENTIFICATION</scope>
</reference>
<dbReference type="Proteomes" id="UP001652628">
    <property type="component" value="Chromosome 3"/>
</dbReference>
<keyword evidence="2" id="KW-1185">Reference proteome</keyword>
<dbReference type="GeneID" id="118878782"/>
<evidence type="ECO:0000313" key="3">
    <source>
        <dbReference type="RefSeq" id="XP_036677677.1"/>
    </source>
</evidence>
<protein>
    <submittedName>
        <fullName evidence="3">Uncharacterized protein</fullName>
    </submittedName>
</protein>
<proteinExistence type="predicted"/>
<dbReference type="RefSeq" id="XP_036677677.1">
    <property type="nucleotide sequence ID" value="XM_036821782.3"/>
</dbReference>
<sequence length="172" mass="19911">MEEKDILDFSVKRKREYFRSFKWTTEALVFFVKMVWERVKDCPEKLEKPTAKFYQKVVKEYTSFRDAGVQSIKTKMNYGKSQFIKAIEWRNQTGGGLLEKGDETSVEKRFHDILGKLKRVVPPKVPETFQVLNGYEEVAELRNISIDMSSNLGTDTEDEPVARAPFAKGNNG</sequence>
<evidence type="ECO:0000313" key="2">
    <source>
        <dbReference type="Proteomes" id="UP001652628"/>
    </source>
</evidence>
<dbReference type="AlphaFoldDB" id="A0AB40AF45"/>
<evidence type="ECO:0000256" key="1">
    <source>
        <dbReference type="SAM" id="MobiDB-lite"/>
    </source>
</evidence>
<name>A0AB40AF45_DROSZ</name>
<gene>
    <name evidence="3" type="primary">LOC118878782</name>
</gene>
<feature type="region of interest" description="Disordered" evidence="1">
    <location>
        <begin position="150"/>
        <end position="172"/>
    </location>
</feature>